<dbReference type="EMBL" id="CM026422">
    <property type="protein sequence ID" value="KAG0587710.1"/>
    <property type="molecule type" value="Genomic_DNA"/>
</dbReference>
<accession>A0A8T0IVG2</accession>
<evidence type="ECO:0000313" key="3">
    <source>
        <dbReference type="EMBL" id="KAG0587710.1"/>
    </source>
</evidence>
<evidence type="ECO:0000256" key="2">
    <source>
        <dbReference type="SAM" id="Phobius"/>
    </source>
</evidence>
<feature type="compositionally biased region" description="Basic and acidic residues" evidence="1">
    <location>
        <begin position="1"/>
        <end position="11"/>
    </location>
</feature>
<keyword evidence="2" id="KW-0812">Transmembrane</keyword>
<organism evidence="3 4">
    <name type="scientific">Ceratodon purpureus</name>
    <name type="common">Fire moss</name>
    <name type="synonym">Dicranum purpureum</name>
    <dbReference type="NCBI Taxonomy" id="3225"/>
    <lineage>
        <taxon>Eukaryota</taxon>
        <taxon>Viridiplantae</taxon>
        <taxon>Streptophyta</taxon>
        <taxon>Embryophyta</taxon>
        <taxon>Bryophyta</taxon>
        <taxon>Bryophytina</taxon>
        <taxon>Bryopsida</taxon>
        <taxon>Dicranidae</taxon>
        <taxon>Pseudoditrichales</taxon>
        <taxon>Ditrichaceae</taxon>
        <taxon>Ceratodon</taxon>
    </lineage>
</organism>
<keyword evidence="2" id="KW-1133">Transmembrane helix</keyword>
<protein>
    <submittedName>
        <fullName evidence="3">Uncharacterized protein</fullName>
    </submittedName>
</protein>
<feature type="transmembrane region" description="Helical" evidence="2">
    <location>
        <begin position="162"/>
        <end position="183"/>
    </location>
</feature>
<name>A0A8T0IVG2_CERPU</name>
<dbReference type="AlphaFoldDB" id="A0A8T0IVG2"/>
<gene>
    <name evidence="3" type="ORF">KC19_2G185800</name>
</gene>
<proteinExistence type="predicted"/>
<reference evidence="3" key="1">
    <citation type="submission" date="2020-06" db="EMBL/GenBank/DDBJ databases">
        <title>WGS assembly of Ceratodon purpureus strain R40.</title>
        <authorList>
            <person name="Carey S.B."/>
            <person name="Jenkins J."/>
            <person name="Shu S."/>
            <person name="Lovell J.T."/>
            <person name="Sreedasyam A."/>
            <person name="Maumus F."/>
            <person name="Tiley G.P."/>
            <person name="Fernandez-Pozo N."/>
            <person name="Barry K."/>
            <person name="Chen C."/>
            <person name="Wang M."/>
            <person name="Lipzen A."/>
            <person name="Daum C."/>
            <person name="Saski C.A."/>
            <person name="Payton A.C."/>
            <person name="Mcbreen J.C."/>
            <person name="Conrad R.E."/>
            <person name="Kollar L.M."/>
            <person name="Olsson S."/>
            <person name="Huttunen S."/>
            <person name="Landis J.B."/>
            <person name="Wickett N.J."/>
            <person name="Johnson M.G."/>
            <person name="Rensing S.A."/>
            <person name="Grimwood J."/>
            <person name="Schmutz J."/>
            <person name="Mcdaniel S.F."/>
        </authorList>
    </citation>
    <scope>NUCLEOTIDE SEQUENCE</scope>
    <source>
        <strain evidence="3">R40</strain>
    </source>
</reference>
<keyword evidence="4" id="KW-1185">Reference proteome</keyword>
<keyword evidence="2" id="KW-0472">Membrane</keyword>
<evidence type="ECO:0000313" key="4">
    <source>
        <dbReference type="Proteomes" id="UP000822688"/>
    </source>
</evidence>
<dbReference type="PANTHER" id="PTHR37224">
    <property type="entry name" value="OS02G0804400 PROTEIN"/>
    <property type="match status" value="1"/>
</dbReference>
<comment type="caution">
    <text evidence="3">The sequence shown here is derived from an EMBL/GenBank/DDBJ whole genome shotgun (WGS) entry which is preliminary data.</text>
</comment>
<sequence length="193" mass="20964">MLERESPDIRTMKKTKPTSCEENEARWERRERRGEQIGAMVGAMADMALLHTTSSLPRAALSRGASVSAKNFTQFGRFLGSRREVVGEVQKRPGGVRFRLTGCCTRASVGEDRRDNAKEPQFPPPGELQYFGKLSAGCVAGAFLVKYGSLCVPSVTTPNINVALLMITTPCVVSVVVLLLASVMGTDGKTKKQ</sequence>
<evidence type="ECO:0000256" key="1">
    <source>
        <dbReference type="SAM" id="MobiDB-lite"/>
    </source>
</evidence>
<feature type="region of interest" description="Disordered" evidence="1">
    <location>
        <begin position="1"/>
        <end position="27"/>
    </location>
</feature>
<dbReference type="Proteomes" id="UP000822688">
    <property type="component" value="Chromosome 2"/>
</dbReference>